<protein>
    <submittedName>
        <fullName evidence="2">Copper resistance protein CopD</fullName>
    </submittedName>
</protein>
<organism evidence="2 3">
    <name type="scientific">Campylobacter anatolicus</name>
    <dbReference type="NCBI Taxonomy" id="2829105"/>
    <lineage>
        <taxon>Bacteria</taxon>
        <taxon>Pseudomonadati</taxon>
        <taxon>Campylobacterota</taxon>
        <taxon>Epsilonproteobacteria</taxon>
        <taxon>Campylobacterales</taxon>
        <taxon>Campylobacteraceae</taxon>
        <taxon>Campylobacter</taxon>
    </lineage>
</organism>
<feature type="transmembrane region" description="Helical" evidence="1">
    <location>
        <begin position="52"/>
        <end position="71"/>
    </location>
</feature>
<evidence type="ECO:0000313" key="3">
    <source>
        <dbReference type="Proteomes" id="UP000682951"/>
    </source>
</evidence>
<dbReference type="Proteomes" id="UP000682951">
    <property type="component" value="Unassembled WGS sequence"/>
</dbReference>
<dbReference type="EMBL" id="JAGSSW010000008">
    <property type="protein sequence ID" value="MBR8464453.1"/>
    <property type="molecule type" value="Genomic_DNA"/>
</dbReference>
<reference evidence="2 3" key="1">
    <citation type="submission" date="2021-04" db="EMBL/GenBank/DDBJ databases">
        <title>Molecular and phenotypic characterization and identification of bacterial isolates recovered from the Anatolian ground squirrels (Spermophilus xanthoprymnus) and which have the potential to form a new species in the Campylobacter genus.</title>
        <authorList>
            <person name="Aydin F."/>
            <person name="Abay S."/>
            <person name="Kayman T."/>
            <person name="Karakaya E."/>
            <person name="Mustak H.K."/>
            <person name="Mustak I.B."/>
            <person name="Bilgin N."/>
            <person name="Duzler A."/>
            <person name="Sahin O."/>
            <person name="Guran O."/>
            <person name="Saticioglu I.B."/>
        </authorList>
    </citation>
    <scope>NUCLEOTIDE SEQUENCE [LARGE SCALE GENOMIC DNA]</scope>
    <source>
        <strain evidence="3">faydin-G24</strain>
    </source>
</reference>
<keyword evidence="1" id="KW-1133">Transmembrane helix</keyword>
<proteinExistence type="predicted"/>
<evidence type="ECO:0000313" key="2">
    <source>
        <dbReference type="EMBL" id="MBR8464453.1"/>
    </source>
</evidence>
<feature type="transmembrane region" description="Helical" evidence="1">
    <location>
        <begin position="6"/>
        <end position="31"/>
    </location>
</feature>
<comment type="caution">
    <text evidence="2">The sequence shown here is derived from an EMBL/GenBank/DDBJ whole genome shotgun (WGS) entry which is preliminary data.</text>
</comment>
<keyword evidence="1" id="KW-0472">Membrane</keyword>
<dbReference type="InterPro" id="IPR007418">
    <property type="entry name" value="DUF474"/>
</dbReference>
<feature type="transmembrane region" description="Helical" evidence="1">
    <location>
        <begin position="91"/>
        <end position="114"/>
    </location>
</feature>
<keyword evidence="1" id="KW-0812">Transmembrane</keyword>
<keyword evidence="3" id="KW-1185">Reference proteome</keyword>
<name>A0ABS5HJL3_9BACT</name>
<evidence type="ECO:0000256" key="1">
    <source>
        <dbReference type="SAM" id="Phobius"/>
    </source>
</evidence>
<feature type="transmembrane region" description="Helical" evidence="1">
    <location>
        <begin position="126"/>
        <end position="145"/>
    </location>
</feature>
<dbReference type="PIRSF" id="PIRSF015875">
    <property type="entry name" value="UCP015875"/>
    <property type="match status" value="1"/>
</dbReference>
<gene>
    <name evidence="2" type="ORF">KDD93_07740</name>
</gene>
<accession>A0ABS5HJL3</accession>
<dbReference type="RefSeq" id="WP_212142335.1">
    <property type="nucleotide sequence ID" value="NZ_JAGSSW010000008.1"/>
</dbReference>
<sequence>MATIYEYTKIIHLFCAIIFLGYVFFDVVIFGRLKGILGTDFERVKQIITSKTIKIMPICVFLLVLTGGMMMSTWVGSKAGGYWQTPTQQVFMIKVILAFIIVCGVIFSLSCRALGKTPPAFIKQNLHSIVLVLGFFIVLFAKLMFMV</sequence>